<evidence type="ECO:0000256" key="4">
    <source>
        <dbReference type="SAM" id="MobiDB-lite"/>
    </source>
</evidence>
<reference evidence="7 8" key="1">
    <citation type="submission" date="2020-04" db="EMBL/GenBank/DDBJ databases">
        <title>Antimicrobial susceptibility and clonality of vaginal-derived multi-drug resistant Mobiluncus isolates in China.</title>
        <authorList>
            <person name="Zhang X."/>
        </authorList>
    </citation>
    <scope>NUCLEOTIDE SEQUENCE [LARGE SCALE GENOMIC DNA]</scope>
    <source>
        <strain evidence="7 8">7</strain>
    </source>
</reference>
<dbReference type="PANTHER" id="PTHR30009">
    <property type="entry name" value="CYTOCHROME C-TYPE SYNTHESIS PROTEIN AND PTS TRANSMEMBRANE COMPONENT"/>
    <property type="match status" value="1"/>
</dbReference>
<evidence type="ECO:0000259" key="6">
    <source>
        <dbReference type="PROSITE" id="PS51103"/>
    </source>
</evidence>
<feature type="transmembrane region" description="Helical" evidence="5">
    <location>
        <begin position="125"/>
        <end position="148"/>
    </location>
</feature>
<dbReference type="AlphaFoldDB" id="A0A848RQM9"/>
<gene>
    <name evidence="7" type="ORF">HHJ74_08000</name>
</gene>
<evidence type="ECO:0000313" key="7">
    <source>
        <dbReference type="EMBL" id="NMW93631.1"/>
    </source>
</evidence>
<keyword evidence="5" id="KW-1133">Transmembrane helix</keyword>
<evidence type="ECO:0000256" key="3">
    <source>
        <dbReference type="ARBA" id="ARBA00022683"/>
    </source>
</evidence>
<feature type="transmembrane region" description="Helical" evidence="5">
    <location>
        <begin position="405"/>
        <end position="426"/>
    </location>
</feature>
<keyword evidence="1" id="KW-0813">Transport</keyword>
<dbReference type="RefSeq" id="WP_004012934.1">
    <property type="nucleotide sequence ID" value="NZ_JABCUT010000010.1"/>
</dbReference>
<dbReference type="OrthoDB" id="9797715at2"/>
<dbReference type="InterPro" id="IPR013013">
    <property type="entry name" value="PTS_EIIC_1"/>
</dbReference>
<feature type="region of interest" description="Disordered" evidence="4">
    <location>
        <begin position="1"/>
        <end position="28"/>
    </location>
</feature>
<feature type="transmembrane region" description="Helical" evidence="5">
    <location>
        <begin position="218"/>
        <end position="246"/>
    </location>
</feature>
<evidence type="ECO:0000256" key="2">
    <source>
        <dbReference type="ARBA" id="ARBA00022597"/>
    </source>
</evidence>
<dbReference type="PANTHER" id="PTHR30009:SF4">
    <property type="entry name" value="PTS SYSTEM N-ACETYLGLUCOSAMINE-SPECIFIC EIICBA COMPONENT"/>
    <property type="match status" value="1"/>
</dbReference>
<keyword evidence="2 7" id="KW-0762">Sugar transport</keyword>
<feature type="transmembrane region" description="Helical" evidence="5">
    <location>
        <begin position="332"/>
        <end position="355"/>
    </location>
</feature>
<evidence type="ECO:0000313" key="8">
    <source>
        <dbReference type="Proteomes" id="UP000582487"/>
    </source>
</evidence>
<protein>
    <submittedName>
        <fullName evidence="7">PTS glucose transporter subunit IIBC</fullName>
    </submittedName>
</protein>
<dbReference type="GO" id="GO:0009401">
    <property type="term" value="P:phosphoenolpyruvate-dependent sugar phosphotransferase system"/>
    <property type="evidence" value="ECO:0007669"/>
    <property type="project" value="UniProtKB-KW"/>
</dbReference>
<feature type="domain" description="PTS EIIC type-1" evidence="6">
    <location>
        <begin position="40"/>
        <end position="438"/>
    </location>
</feature>
<dbReference type="PROSITE" id="PS51103">
    <property type="entry name" value="PTS_EIIC_TYPE_1"/>
    <property type="match status" value="1"/>
</dbReference>
<dbReference type="GO" id="GO:0090563">
    <property type="term" value="F:protein-phosphocysteine-sugar phosphotransferase activity"/>
    <property type="evidence" value="ECO:0007669"/>
    <property type="project" value="TreeGrafter"/>
</dbReference>
<feature type="transmembrane region" description="Helical" evidence="5">
    <location>
        <begin position="297"/>
        <end position="320"/>
    </location>
</feature>
<feature type="region of interest" description="Disordered" evidence="4">
    <location>
        <begin position="629"/>
        <end position="680"/>
    </location>
</feature>
<keyword evidence="5" id="KW-0812">Transmembrane</keyword>
<keyword evidence="3" id="KW-0598">Phosphotransferase system</keyword>
<dbReference type="Proteomes" id="UP000582487">
    <property type="component" value="Unassembled WGS sequence"/>
</dbReference>
<accession>A0A848RQM9</accession>
<feature type="transmembrane region" description="Helical" evidence="5">
    <location>
        <begin position="191"/>
        <end position="212"/>
    </location>
</feature>
<feature type="compositionally biased region" description="Low complexity" evidence="4">
    <location>
        <begin position="653"/>
        <end position="665"/>
    </location>
</feature>
<feature type="compositionally biased region" description="Low complexity" evidence="4">
    <location>
        <begin position="508"/>
        <end position="523"/>
    </location>
</feature>
<keyword evidence="5" id="KW-0472">Membrane</keyword>
<feature type="transmembrane region" description="Helical" evidence="5">
    <location>
        <begin position="160"/>
        <end position="179"/>
    </location>
</feature>
<feature type="transmembrane region" description="Helical" evidence="5">
    <location>
        <begin position="362"/>
        <end position="385"/>
    </location>
</feature>
<organism evidence="7 8">
    <name type="scientific">Mobiluncus mulieris</name>
    <dbReference type="NCBI Taxonomy" id="2052"/>
    <lineage>
        <taxon>Bacteria</taxon>
        <taxon>Bacillati</taxon>
        <taxon>Actinomycetota</taxon>
        <taxon>Actinomycetes</taxon>
        <taxon>Actinomycetales</taxon>
        <taxon>Actinomycetaceae</taxon>
        <taxon>Mobiluncus</taxon>
    </lineage>
</organism>
<comment type="caution">
    <text evidence="7">The sequence shown here is derived from an EMBL/GenBank/DDBJ whole genome shotgun (WGS) entry which is preliminary data.</text>
</comment>
<evidence type="ECO:0000256" key="5">
    <source>
        <dbReference type="SAM" id="Phobius"/>
    </source>
</evidence>
<proteinExistence type="predicted"/>
<dbReference type="InterPro" id="IPR050429">
    <property type="entry name" value="PTS_Glucose_EIICBA"/>
</dbReference>
<dbReference type="GO" id="GO:0005886">
    <property type="term" value="C:plasma membrane"/>
    <property type="evidence" value="ECO:0007669"/>
    <property type="project" value="TreeGrafter"/>
</dbReference>
<sequence>MEGSDDVPSKKTTDAVRPEPETRQKRPATKVKRRGFFGTYVAAGWYRRFLEYFFVSLLILCVAVLTKRLGQADILGDQGLGKSLNSILSIADILYHVGNSMESNYPLIVAFILAFAAAKRPNSGVALAVLAAWSGYAGATTALSQYLAGASAGAVTEIDLGVFGGVLIGFITAISWSMFRFRRVTIWARMVSGIPLVIVIAATAGVILGILMGVFFQILYLVVAVGIGSAILNAPEPVAAALYAFLHPIAEVTGWSSLLDIAPFKTYGSCQAPSGDTIKGSYNCFIYGAHPLEGQQALFLAGGYPVVCFGLTTLFLVIWLQLKGETRQYWRILYLLVVISTFLTGADKVGIYLLAFVAPGLLVAHMVAAAVSYAVTAVFMVTIGWTGGPGVVDLLRWSQTGSGMLILLILGVFFAAVYLIFGLLAVRRRGKTLLFPGFGVPYITKPFMGIPKPDKKPDAAFGEATSDATEKKNPPAPVKTAAPKMAPHESEPNAAGNATKAVRNASTPAAPAAAKPEPGGAKPTESVAPNPADSIAVSRPPAPTAPVATPGNASATGYPAAGYERYEGYEGAAYNMPGYPSAGAYPPEGYPPQGGYPMAGGRYYPDASGRGSYPVGTYPVDGRYFPARSRSGSAWEGVAPREAGAVGRDSNFSGASGANGASGASDRGKPASSRHNRPVP</sequence>
<feature type="compositionally biased region" description="Basic and acidic residues" evidence="4">
    <location>
        <begin position="7"/>
        <end position="24"/>
    </location>
</feature>
<feature type="region of interest" description="Disordered" evidence="4">
    <location>
        <begin position="454"/>
        <end position="559"/>
    </location>
</feature>
<feature type="transmembrane region" description="Helical" evidence="5">
    <location>
        <begin position="49"/>
        <end position="67"/>
    </location>
</feature>
<evidence type="ECO:0000256" key="1">
    <source>
        <dbReference type="ARBA" id="ARBA00022448"/>
    </source>
</evidence>
<name>A0A848RQM9_9ACTO</name>
<dbReference type="GO" id="GO:0015764">
    <property type="term" value="P:N-acetylglucosamine transport"/>
    <property type="evidence" value="ECO:0007669"/>
    <property type="project" value="TreeGrafter"/>
</dbReference>
<dbReference type="EMBL" id="JABCUV010000009">
    <property type="protein sequence ID" value="NMW93631.1"/>
    <property type="molecule type" value="Genomic_DNA"/>
</dbReference>